<dbReference type="CDD" id="cd09917">
    <property type="entry name" value="F-box_SF"/>
    <property type="match status" value="1"/>
</dbReference>
<evidence type="ECO:0000259" key="1">
    <source>
        <dbReference type="PROSITE" id="PS50181"/>
    </source>
</evidence>
<dbReference type="InterPro" id="IPR036047">
    <property type="entry name" value="F-box-like_dom_sf"/>
</dbReference>
<dbReference type="SUPFAM" id="SSF81383">
    <property type="entry name" value="F-box domain"/>
    <property type="match status" value="1"/>
</dbReference>
<dbReference type="AlphaFoldDB" id="A0A0C3NR00"/>
<keyword evidence="3" id="KW-1185">Reference proteome</keyword>
<feature type="domain" description="F-box" evidence="1">
    <location>
        <begin position="23"/>
        <end position="69"/>
    </location>
</feature>
<evidence type="ECO:0000313" key="3">
    <source>
        <dbReference type="Proteomes" id="UP000053257"/>
    </source>
</evidence>
<name>A0A0C3NR00_PHLG1</name>
<evidence type="ECO:0000313" key="2">
    <source>
        <dbReference type="EMBL" id="KIP07609.1"/>
    </source>
</evidence>
<dbReference type="InterPro" id="IPR001810">
    <property type="entry name" value="F-box_dom"/>
</dbReference>
<dbReference type="PROSITE" id="PS50181">
    <property type="entry name" value="FBOX"/>
    <property type="match status" value="1"/>
</dbReference>
<gene>
    <name evidence="2" type="ORF">PHLGIDRAFT_413636</name>
</gene>
<proteinExistence type="predicted"/>
<accession>A0A0C3NR00</accession>
<dbReference type="Gene3D" id="1.20.1280.50">
    <property type="match status" value="1"/>
</dbReference>
<dbReference type="HOGENOM" id="CLU_007279_2_0_1"/>
<organism evidence="2 3">
    <name type="scientific">Phlebiopsis gigantea (strain 11061_1 CR5-6)</name>
    <name type="common">White-rot fungus</name>
    <name type="synonym">Peniophora gigantea</name>
    <dbReference type="NCBI Taxonomy" id="745531"/>
    <lineage>
        <taxon>Eukaryota</taxon>
        <taxon>Fungi</taxon>
        <taxon>Dikarya</taxon>
        <taxon>Basidiomycota</taxon>
        <taxon>Agaricomycotina</taxon>
        <taxon>Agaricomycetes</taxon>
        <taxon>Polyporales</taxon>
        <taxon>Phanerochaetaceae</taxon>
        <taxon>Phlebiopsis</taxon>
    </lineage>
</organism>
<dbReference type="EMBL" id="KN840494">
    <property type="protein sequence ID" value="KIP07609.1"/>
    <property type="molecule type" value="Genomic_DNA"/>
</dbReference>
<sequence length="548" mass="61409">MLLTYNTERLLFKPVATSSSSTRPSIHDLPAELSIEILRYLHYRDILRCQSVCRFLRDVVNSCQELRYIIELAADNLVDGSRTPGSPSTGERLQLLLDRRRRWRQLDWTKKEVVPLPGKCQAYEFVGGTFSKSMSSAPADPWGSSPASKHLNVTWLPGREAQHTAVIREDLGVPMKDFAIDPSQDLIALVEMDEHHITSVKIKVHLRTISTNAKHPSAAKACLSAPIPFQVGTCFIQIVHDVVGMFFWLHGPGLIVWNWRTGEMLVLRTGFDLPPGTWDFAFLSPRAFLLTSTDGCGAIELFTFRSRAAGAADVAAPRHVASLRLPELVAGRDVRNFSTHGAPFLGGDVTRGVPFAAAQDDRIHVMSLTYGDRSPRFHLFLKNSFLLGLATGEEDARAKRVLAWEQWGPDNTRFFEHNVQFQWLRYVHGHRVVLPPVALESEDPEDTSSVMFVMDFQVHPKRTRDPCDDVPHADPAHTWGYQVNADASQVAVPTLFTRTVTSRLPYAISHRIGDFGYTGFMLDDARIVGLKDSAFSEGEFNDIDVFTM</sequence>
<dbReference type="OrthoDB" id="2745718at2759"/>
<dbReference type="STRING" id="745531.A0A0C3NR00"/>
<protein>
    <recommendedName>
        <fullName evidence="1">F-box domain-containing protein</fullName>
    </recommendedName>
</protein>
<dbReference type="SMART" id="SM00256">
    <property type="entry name" value="FBOX"/>
    <property type="match status" value="1"/>
</dbReference>
<dbReference type="Proteomes" id="UP000053257">
    <property type="component" value="Unassembled WGS sequence"/>
</dbReference>
<dbReference type="Pfam" id="PF12937">
    <property type="entry name" value="F-box-like"/>
    <property type="match status" value="1"/>
</dbReference>
<reference evidence="2 3" key="1">
    <citation type="journal article" date="2014" name="PLoS Genet.">
        <title>Analysis of the Phlebiopsis gigantea genome, transcriptome and secretome provides insight into its pioneer colonization strategies of wood.</title>
        <authorList>
            <person name="Hori C."/>
            <person name="Ishida T."/>
            <person name="Igarashi K."/>
            <person name="Samejima M."/>
            <person name="Suzuki H."/>
            <person name="Master E."/>
            <person name="Ferreira P."/>
            <person name="Ruiz-Duenas F.J."/>
            <person name="Held B."/>
            <person name="Canessa P."/>
            <person name="Larrondo L.F."/>
            <person name="Schmoll M."/>
            <person name="Druzhinina I.S."/>
            <person name="Kubicek C.P."/>
            <person name="Gaskell J.A."/>
            <person name="Kersten P."/>
            <person name="St John F."/>
            <person name="Glasner J."/>
            <person name="Sabat G."/>
            <person name="Splinter BonDurant S."/>
            <person name="Syed K."/>
            <person name="Yadav J."/>
            <person name="Mgbeahuruike A.C."/>
            <person name="Kovalchuk A."/>
            <person name="Asiegbu F.O."/>
            <person name="Lackner G."/>
            <person name="Hoffmeister D."/>
            <person name="Rencoret J."/>
            <person name="Gutierrez A."/>
            <person name="Sun H."/>
            <person name="Lindquist E."/>
            <person name="Barry K."/>
            <person name="Riley R."/>
            <person name="Grigoriev I.V."/>
            <person name="Henrissat B."/>
            <person name="Kues U."/>
            <person name="Berka R.M."/>
            <person name="Martinez A.T."/>
            <person name="Covert S.F."/>
            <person name="Blanchette R.A."/>
            <person name="Cullen D."/>
        </authorList>
    </citation>
    <scope>NUCLEOTIDE SEQUENCE [LARGE SCALE GENOMIC DNA]</scope>
    <source>
        <strain evidence="2 3">11061_1 CR5-6</strain>
    </source>
</reference>